<sequence length="102" mass="11304">MGLSFPTKLRERKMTCWDHLLPELVCLCVILGCKAYPDCGRSAEMKVAPGTRLCSEVKPFVGKKITTTSGCKATAACKEYGQADVNDNLKIWSTLTSLFLWK</sequence>
<reference evidence="1" key="2">
    <citation type="submission" date="2017-11" db="EMBL/GenBank/DDBJ databases">
        <title>Coralsnake Venomics: Analyses of Venom Gland Transcriptomes and Proteomes of Six Brazilian Taxa.</title>
        <authorList>
            <person name="Aird S.D."/>
            <person name="Jorge da Silva N."/>
            <person name="Qiu L."/>
            <person name="Villar-Briones A."/>
            <person name="Aparecida-Saddi V."/>
            <person name="Campos-Telles M.P."/>
            <person name="Grau M."/>
            <person name="Mikheyev A.S."/>
        </authorList>
    </citation>
    <scope>NUCLEOTIDE SEQUENCE</scope>
    <source>
        <tissue evidence="1">Venom_gland</tissue>
    </source>
</reference>
<evidence type="ECO:0000313" key="1">
    <source>
        <dbReference type="EMBL" id="LAB58623.1"/>
    </source>
</evidence>
<reference evidence="1" key="1">
    <citation type="submission" date="2017-07" db="EMBL/GenBank/DDBJ databases">
        <authorList>
            <person name="Mikheyev A."/>
            <person name="Grau M."/>
        </authorList>
    </citation>
    <scope>NUCLEOTIDE SEQUENCE</scope>
    <source>
        <tissue evidence="1">Venom_gland</tissue>
    </source>
</reference>
<protein>
    <submittedName>
        <fullName evidence="1">Uncharacterized protein</fullName>
    </submittedName>
</protein>
<organism evidence="1">
    <name type="scientific">Micrurus surinamensis</name>
    <name type="common">Surinam coral snake</name>
    <dbReference type="NCBI Taxonomy" id="129470"/>
    <lineage>
        <taxon>Eukaryota</taxon>
        <taxon>Metazoa</taxon>
        <taxon>Chordata</taxon>
        <taxon>Craniata</taxon>
        <taxon>Vertebrata</taxon>
        <taxon>Euteleostomi</taxon>
        <taxon>Lepidosauria</taxon>
        <taxon>Squamata</taxon>
        <taxon>Bifurcata</taxon>
        <taxon>Unidentata</taxon>
        <taxon>Episquamata</taxon>
        <taxon>Toxicofera</taxon>
        <taxon>Serpentes</taxon>
        <taxon>Colubroidea</taxon>
        <taxon>Elapidae</taxon>
        <taxon>Elapinae</taxon>
        <taxon>Micrurus</taxon>
    </lineage>
</organism>
<accession>A0A2D4PNC2</accession>
<dbReference type="EMBL" id="IACN01074935">
    <property type="protein sequence ID" value="LAB58623.1"/>
    <property type="molecule type" value="Transcribed_RNA"/>
</dbReference>
<proteinExistence type="predicted"/>
<name>A0A2D4PNC2_MICSU</name>
<dbReference type="AlphaFoldDB" id="A0A2D4PNC2"/>